<gene>
    <name evidence="3" type="ORF">V1478_010623</name>
</gene>
<feature type="region of interest" description="Disordered" evidence="2">
    <location>
        <begin position="76"/>
        <end position="97"/>
    </location>
</feature>
<dbReference type="InterPro" id="IPR006623">
    <property type="entry name" value="THEG"/>
</dbReference>
<dbReference type="Pfam" id="PF14912">
    <property type="entry name" value="THEG"/>
    <property type="match status" value="1"/>
</dbReference>
<keyword evidence="1" id="KW-0677">Repeat</keyword>
<dbReference type="EMBL" id="JAUDFV010000147">
    <property type="protein sequence ID" value="KAL2720357.1"/>
    <property type="molecule type" value="Genomic_DNA"/>
</dbReference>
<dbReference type="SMART" id="SM00705">
    <property type="entry name" value="THEG"/>
    <property type="match status" value="3"/>
</dbReference>
<accession>A0ABD2AI98</accession>
<comment type="caution">
    <text evidence="3">The sequence shown here is derived from an EMBL/GenBank/DDBJ whole genome shotgun (WGS) entry which is preliminary data.</text>
</comment>
<dbReference type="Proteomes" id="UP001607302">
    <property type="component" value="Unassembled WGS sequence"/>
</dbReference>
<protein>
    <submittedName>
        <fullName evidence="3">Uncharacterized protein</fullName>
    </submittedName>
</protein>
<reference evidence="3 4" key="1">
    <citation type="journal article" date="2024" name="Ann. Entomol. Soc. Am.">
        <title>Genomic analyses of the southern and eastern yellowjacket wasps (Hymenoptera: Vespidae) reveal evolutionary signatures of social life.</title>
        <authorList>
            <person name="Catto M.A."/>
            <person name="Caine P.B."/>
            <person name="Orr S.E."/>
            <person name="Hunt B.G."/>
            <person name="Goodisman M.A.D."/>
        </authorList>
    </citation>
    <scope>NUCLEOTIDE SEQUENCE [LARGE SCALE GENOMIC DNA]</scope>
    <source>
        <strain evidence="3">233</strain>
        <tissue evidence="3">Head and thorax</tissue>
    </source>
</reference>
<dbReference type="AlphaFoldDB" id="A0ABD2AI98"/>
<proteinExistence type="predicted"/>
<dbReference type="PANTHER" id="PTHR15901:SF16">
    <property type="entry name" value="TESTICULAR HAPLOID EXPRESSED GENE PROTEIN"/>
    <property type="match status" value="1"/>
</dbReference>
<sequence length="162" mass="18883">MWKPRKSLKSYWCLPRKVINMYSENELSVEKTVKNKKKKRVKSSFCKQKRNKNIKKVMKHTKRVQRLSQPKIITKSSKQERNSVAPGKMKKRISHPTASKRVMELALPKHLTTWNNFSKDVRDPFKVSPSALKAICSARTKLLAKPKYLENFFGEPSNNVTP</sequence>
<dbReference type="InterPro" id="IPR042401">
    <property type="entry name" value="SPMAP2-like"/>
</dbReference>
<name>A0ABD2AI98_VESSQ</name>
<evidence type="ECO:0000256" key="2">
    <source>
        <dbReference type="SAM" id="MobiDB-lite"/>
    </source>
</evidence>
<evidence type="ECO:0000313" key="3">
    <source>
        <dbReference type="EMBL" id="KAL2720357.1"/>
    </source>
</evidence>
<evidence type="ECO:0000256" key="1">
    <source>
        <dbReference type="ARBA" id="ARBA00022737"/>
    </source>
</evidence>
<keyword evidence="4" id="KW-1185">Reference proteome</keyword>
<organism evidence="3 4">
    <name type="scientific">Vespula squamosa</name>
    <name type="common">Southern yellow jacket</name>
    <name type="synonym">Wasp</name>
    <dbReference type="NCBI Taxonomy" id="30214"/>
    <lineage>
        <taxon>Eukaryota</taxon>
        <taxon>Metazoa</taxon>
        <taxon>Ecdysozoa</taxon>
        <taxon>Arthropoda</taxon>
        <taxon>Hexapoda</taxon>
        <taxon>Insecta</taxon>
        <taxon>Pterygota</taxon>
        <taxon>Neoptera</taxon>
        <taxon>Endopterygota</taxon>
        <taxon>Hymenoptera</taxon>
        <taxon>Apocrita</taxon>
        <taxon>Aculeata</taxon>
        <taxon>Vespoidea</taxon>
        <taxon>Vespidae</taxon>
        <taxon>Vespinae</taxon>
        <taxon>Vespula</taxon>
    </lineage>
</organism>
<evidence type="ECO:0000313" key="4">
    <source>
        <dbReference type="Proteomes" id="UP001607302"/>
    </source>
</evidence>
<dbReference type="PANTHER" id="PTHR15901">
    <property type="entry name" value="TESTICULAR HAPLOID EXPRESSED GENE PROTEIN"/>
    <property type="match status" value="1"/>
</dbReference>